<feature type="transmembrane region" description="Helical" evidence="1">
    <location>
        <begin position="43"/>
        <end position="60"/>
    </location>
</feature>
<gene>
    <name evidence="2" type="ORF">H9702_08260</name>
</gene>
<sequence length="63" mass="7216">MKKIKTASLILLVLAMLDHACFILFGFPSLYHYATLHAAFEKWYMLGCALCAFLSLFWLTPDD</sequence>
<dbReference type="Proteomes" id="UP000823896">
    <property type="component" value="Unassembled WGS sequence"/>
</dbReference>
<proteinExistence type="predicted"/>
<evidence type="ECO:0000313" key="3">
    <source>
        <dbReference type="Proteomes" id="UP000823896"/>
    </source>
</evidence>
<reference evidence="2" key="2">
    <citation type="submission" date="2021-04" db="EMBL/GenBank/DDBJ databases">
        <authorList>
            <person name="Gilroy R."/>
        </authorList>
    </citation>
    <scope>NUCLEOTIDE SEQUENCE</scope>
    <source>
        <strain evidence="2">CHK187-11901</strain>
    </source>
</reference>
<comment type="caution">
    <text evidence="2">The sequence shown here is derived from an EMBL/GenBank/DDBJ whole genome shotgun (WGS) entry which is preliminary data.</text>
</comment>
<accession>A0A9D2NUB2</accession>
<keyword evidence="1" id="KW-0812">Transmembrane</keyword>
<evidence type="ECO:0000313" key="2">
    <source>
        <dbReference type="EMBL" id="HJC37104.1"/>
    </source>
</evidence>
<evidence type="ECO:0000256" key="1">
    <source>
        <dbReference type="SAM" id="Phobius"/>
    </source>
</evidence>
<keyword evidence="1" id="KW-1133">Transmembrane helix</keyword>
<protein>
    <submittedName>
        <fullName evidence="2">Uncharacterized protein</fullName>
    </submittedName>
</protein>
<keyword evidence="1" id="KW-0472">Membrane</keyword>
<dbReference type="EMBL" id="DWWM01000053">
    <property type="protein sequence ID" value="HJC37104.1"/>
    <property type="molecule type" value="Genomic_DNA"/>
</dbReference>
<dbReference type="AlphaFoldDB" id="A0A9D2NUB2"/>
<feature type="transmembrane region" description="Helical" evidence="1">
    <location>
        <begin position="7"/>
        <end position="31"/>
    </location>
</feature>
<organism evidence="2 3">
    <name type="scientific">Candidatus Merdibacter merdavium</name>
    <dbReference type="NCBI Taxonomy" id="2838692"/>
    <lineage>
        <taxon>Bacteria</taxon>
        <taxon>Bacillati</taxon>
        <taxon>Bacillota</taxon>
        <taxon>Erysipelotrichia</taxon>
        <taxon>Erysipelotrichales</taxon>
        <taxon>Erysipelotrichaceae</taxon>
        <taxon>Merdibacter</taxon>
    </lineage>
</organism>
<name>A0A9D2NUB2_9FIRM</name>
<reference evidence="2" key="1">
    <citation type="journal article" date="2021" name="PeerJ">
        <title>Extensive microbial diversity within the chicken gut microbiome revealed by metagenomics and culture.</title>
        <authorList>
            <person name="Gilroy R."/>
            <person name="Ravi A."/>
            <person name="Getino M."/>
            <person name="Pursley I."/>
            <person name="Horton D.L."/>
            <person name="Alikhan N.F."/>
            <person name="Baker D."/>
            <person name="Gharbi K."/>
            <person name="Hall N."/>
            <person name="Watson M."/>
            <person name="Adriaenssens E.M."/>
            <person name="Foster-Nyarko E."/>
            <person name="Jarju S."/>
            <person name="Secka A."/>
            <person name="Antonio M."/>
            <person name="Oren A."/>
            <person name="Chaudhuri R.R."/>
            <person name="La Ragione R."/>
            <person name="Hildebrand F."/>
            <person name="Pallen M.J."/>
        </authorList>
    </citation>
    <scope>NUCLEOTIDE SEQUENCE</scope>
    <source>
        <strain evidence="2">CHK187-11901</strain>
    </source>
</reference>